<proteinExistence type="predicted"/>
<evidence type="ECO:0000256" key="1">
    <source>
        <dbReference type="SAM" id="MobiDB-lite"/>
    </source>
</evidence>
<dbReference type="EMBL" id="VGLS01000093">
    <property type="protein sequence ID" value="MBM3223081.1"/>
    <property type="molecule type" value="Genomic_DNA"/>
</dbReference>
<protein>
    <submittedName>
        <fullName evidence="2">Uncharacterized protein</fullName>
    </submittedName>
</protein>
<evidence type="ECO:0000313" key="3">
    <source>
        <dbReference type="Proteomes" id="UP000712673"/>
    </source>
</evidence>
<feature type="region of interest" description="Disordered" evidence="1">
    <location>
        <begin position="114"/>
        <end position="136"/>
    </location>
</feature>
<name>A0A938B1H3_UNCTE</name>
<sequence length="136" mass="15304">MATFSATVGIWQALPEPLSTDLLHTTWATRIAPAQAERFLRPQRCRQADLQTFAVRLMQESPAPFAIVWGAIASPVAHVLLTKTSQDTWQTRVCTEEELADWLHATGMAFQAMQRQRQRQQHWPDGGIAPPRASRS</sequence>
<dbReference type="AlphaFoldDB" id="A0A938B1H3"/>
<dbReference type="Proteomes" id="UP000712673">
    <property type="component" value="Unassembled WGS sequence"/>
</dbReference>
<gene>
    <name evidence="2" type="ORF">FJZ47_04665</name>
</gene>
<organism evidence="2 3">
    <name type="scientific">Tectimicrobiota bacterium</name>
    <dbReference type="NCBI Taxonomy" id="2528274"/>
    <lineage>
        <taxon>Bacteria</taxon>
        <taxon>Pseudomonadati</taxon>
        <taxon>Nitrospinota/Tectimicrobiota group</taxon>
        <taxon>Candidatus Tectimicrobiota</taxon>
    </lineage>
</organism>
<reference evidence="2" key="1">
    <citation type="submission" date="2019-03" db="EMBL/GenBank/DDBJ databases">
        <title>Lake Tanganyika Metagenome-Assembled Genomes (MAGs).</title>
        <authorList>
            <person name="Tran P."/>
        </authorList>
    </citation>
    <scope>NUCLEOTIDE SEQUENCE</scope>
    <source>
        <strain evidence="2">K_DeepCast_65m_m2_066</strain>
    </source>
</reference>
<accession>A0A938B1H3</accession>
<evidence type="ECO:0000313" key="2">
    <source>
        <dbReference type="EMBL" id="MBM3223081.1"/>
    </source>
</evidence>
<comment type="caution">
    <text evidence="2">The sequence shown here is derived from an EMBL/GenBank/DDBJ whole genome shotgun (WGS) entry which is preliminary data.</text>
</comment>